<protein>
    <submittedName>
        <fullName evidence="1">Uncharacterized protein</fullName>
    </submittedName>
</protein>
<dbReference type="EMBL" id="JBHUDL010000008">
    <property type="protein sequence ID" value="MFD1633165.1"/>
    <property type="molecule type" value="Genomic_DNA"/>
</dbReference>
<evidence type="ECO:0000313" key="1">
    <source>
        <dbReference type="EMBL" id="MFD1633165.1"/>
    </source>
</evidence>
<organism evidence="1 2">
    <name type="scientific">Haloplanus ruber</name>
    <dbReference type="NCBI Taxonomy" id="869892"/>
    <lineage>
        <taxon>Archaea</taxon>
        <taxon>Methanobacteriati</taxon>
        <taxon>Methanobacteriota</taxon>
        <taxon>Stenosarchaea group</taxon>
        <taxon>Halobacteria</taxon>
        <taxon>Halobacteriales</taxon>
        <taxon>Haloferacaceae</taxon>
        <taxon>Haloplanus</taxon>
    </lineage>
</organism>
<name>A0ABD6CVV2_9EURY</name>
<reference evidence="1 2" key="1">
    <citation type="journal article" date="2019" name="Int. J. Syst. Evol. Microbiol.">
        <title>The Global Catalogue of Microorganisms (GCM) 10K type strain sequencing project: providing services to taxonomists for standard genome sequencing and annotation.</title>
        <authorList>
            <consortium name="The Broad Institute Genomics Platform"/>
            <consortium name="The Broad Institute Genome Sequencing Center for Infectious Disease"/>
            <person name="Wu L."/>
            <person name="Ma J."/>
        </authorList>
    </citation>
    <scope>NUCLEOTIDE SEQUENCE [LARGE SCALE GENOMIC DNA]</scope>
    <source>
        <strain evidence="1 2">CGMCC 1.10594</strain>
    </source>
</reference>
<proteinExistence type="predicted"/>
<keyword evidence="2" id="KW-1185">Reference proteome</keyword>
<sequence length="193" mass="21147">MAMIDSMKERMMQEAMGQITPSETPVAQAFAHAIASIEARQMAAITRLAEAADVDEAAVGHLDAGAREEQLLGLADALADDRMEDWWLDEVAAGHLDDPDRAADYLGMDREAWVDQIATWGENYRQAAPDHVEGMTDAQIADLHVRETFGIPLREFTREVVDWTRGEAVEGVLAGNLSSTTSSIHRVAAELED</sequence>
<evidence type="ECO:0000313" key="2">
    <source>
        <dbReference type="Proteomes" id="UP001597075"/>
    </source>
</evidence>
<dbReference type="Proteomes" id="UP001597075">
    <property type="component" value="Unassembled WGS sequence"/>
</dbReference>
<dbReference type="AlphaFoldDB" id="A0ABD6CVV2"/>
<gene>
    <name evidence="1" type="ORF">ACFSBJ_05380</name>
</gene>
<comment type="caution">
    <text evidence="1">The sequence shown here is derived from an EMBL/GenBank/DDBJ whole genome shotgun (WGS) entry which is preliminary data.</text>
</comment>
<dbReference type="RefSeq" id="WP_256405430.1">
    <property type="nucleotide sequence ID" value="NZ_CP187151.1"/>
</dbReference>
<accession>A0ABD6CVV2</accession>